<dbReference type="NCBIfam" id="TIGR01981">
    <property type="entry name" value="sufD"/>
    <property type="match status" value="1"/>
</dbReference>
<dbReference type="Proteomes" id="UP001176961">
    <property type="component" value="Unassembled WGS sequence"/>
</dbReference>
<accession>A0AA36HI43</accession>
<name>A0AA36HI43_CYLNA</name>
<protein>
    <recommendedName>
        <fullName evidence="5">Fe-S cluster assembly protein SufD</fullName>
    </recommendedName>
</protein>
<dbReference type="EMBL" id="CATQJL010000340">
    <property type="protein sequence ID" value="CAJ0610620.1"/>
    <property type="molecule type" value="Genomic_DNA"/>
</dbReference>
<dbReference type="InterPro" id="IPR011542">
    <property type="entry name" value="SUF_FeS_clus_asmbl_SufD"/>
</dbReference>
<dbReference type="InterPro" id="IPR037284">
    <property type="entry name" value="SUF_FeS_clus_asmbl_SufBD_sf"/>
</dbReference>
<dbReference type="AlphaFoldDB" id="A0AA36HI43"/>
<proteinExistence type="predicted"/>
<dbReference type="Pfam" id="PF19295">
    <property type="entry name" value="SufBD_N"/>
    <property type="match status" value="1"/>
</dbReference>
<evidence type="ECO:0000313" key="4">
    <source>
        <dbReference type="Proteomes" id="UP001176961"/>
    </source>
</evidence>
<dbReference type="InterPro" id="IPR045595">
    <property type="entry name" value="SufBD_N"/>
</dbReference>
<dbReference type="InterPro" id="IPR055346">
    <property type="entry name" value="Fe-S_cluster_assembly_SufBD"/>
</dbReference>
<dbReference type="PANTHER" id="PTHR43575:SF1">
    <property type="entry name" value="PROTEIN ABCI7, CHLOROPLASTIC"/>
    <property type="match status" value="1"/>
</dbReference>
<evidence type="ECO:0008006" key="5">
    <source>
        <dbReference type="Google" id="ProtNLM"/>
    </source>
</evidence>
<keyword evidence="4" id="KW-1185">Reference proteome</keyword>
<evidence type="ECO:0000259" key="2">
    <source>
        <dbReference type="Pfam" id="PF19295"/>
    </source>
</evidence>
<reference evidence="3" key="1">
    <citation type="submission" date="2023-07" db="EMBL/GenBank/DDBJ databases">
        <authorList>
            <consortium name="CYATHOMIX"/>
        </authorList>
    </citation>
    <scope>NUCLEOTIDE SEQUENCE</scope>
    <source>
        <strain evidence="3">N/A</strain>
    </source>
</reference>
<feature type="domain" description="SUF system FeS cluster assembly SufBD N-terminal" evidence="2">
    <location>
        <begin position="201"/>
        <end position="338"/>
    </location>
</feature>
<feature type="domain" description="SUF system FeS cluster assembly SufBD core" evidence="1">
    <location>
        <begin position="347"/>
        <end position="575"/>
    </location>
</feature>
<dbReference type="SUPFAM" id="SSF101960">
    <property type="entry name" value="Stabilizer of iron transporter SufD"/>
    <property type="match status" value="1"/>
</dbReference>
<dbReference type="GO" id="GO:0016226">
    <property type="term" value="P:iron-sulfur cluster assembly"/>
    <property type="evidence" value="ECO:0007669"/>
    <property type="project" value="InterPro"/>
</dbReference>
<dbReference type="Gene3D" id="6.10.330.10">
    <property type="match status" value="1"/>
</dbReference>
<organism evidence="3 4">
    <name type="scientific">Cylicocyclus nassatus</name>
    <name type="common">Nematode worm</name>
    <dbReference type="NCBI Taxonomy" id="53992"/>
    <lineage>
        <taxon>Eukaryota</taxon>
        <taxon>Metazoa</taxon>
        <taxon>Ecdysozoa</taxon>
        <taxon>Nematoda</taxon>
        <taxon>Chromadorea</taxon>
        <taxon>Rhabditida</taxon>
        <taxon>Rhabditina</taxon>
        <taxon>Rhabditomorpha</taxon>
        <taxon>Strongyloidea</taxon>
        <taxon>Strongylidae</taxon>
        <taxon>Cylicocyclus</taxon>
    </lineage>
</organism>
<dbReference type="InterPro" id="IPR000825">
    <property type="entry name" value="SUF_FeS_clus_asmbl_SufBD_core"/>
</dbReference>
<evidence type="ECO:0000313" key="3">
    <source>
        <dbReference type="EMBL" id="CAJ0610620.1"/>
    </source>
</evidence>
<dbReference type="SUPFAM" id="SSF52540">
    <property type="entry name" value="P-loop containing nucleoside triphosphate hydrolases"/>
    <property type="match status" value="1"/>
</dbReference>
<evidence type="ECO:0000259" key="1">
    <source>
        <dbReference type="Pfam" id="PF01458"/>
    </source>
</evidence>
<dbReference type="InterPro" id="IPR027417">
    <property type="entry name" value="P-loop_NTPase"/>
</dbReference>
<dbReference type="Gene3D" id="3.40.50.300">
    <property type="entry name" value="P-loop containing nucleotide triphosphate hydrolases"/>
    <property type="match status" value="1"/>
</dbReference>
<sequence length="605" mass="64909">MAPASPTLGNVLAGRDGYEVTEGSVQFEGTDPAGSGSEARAAAGLFLAFQYPVEIPGVNNTYFLRAALNAQRRAAAKRNSIRCSSSSCWPCWSRSWRSSTKTDSGLDIDALKSVADGVNALRAADRSFLVITHYQRLLDYIKPDVVHVLADGRIVKSGGPELALELEAHGYDFPQGSCGARGGGLMSALLDSMAQAFCGSDARREVLDAALRDGLPAARNEAWKYTSLRQLERRAFAAAPLQGPALDASLLEDIPAPRLVFVNGRLDAALSDVQALPAGVQLQPLSAALADGEDAVRFLGRRYERSEEIFARLNAALADEGVVLRVDEGVQVDVPLQLVFASVAGDTDLAWHHRHLIELRTGASLGVVEHRFSVGDSAHLDNTVLHAHVARDAVLKHARVQAGSARQTSFLRTDAVLARDAQYHRVDLELGAALSRHELNVRLEGDNAQLTANGVLLGNGRRHVETRLGIDHIARDTACELLWRGVAANRSRVVFHGGIQIREGADGTDANLSNKNLLLSADAEIDTQPTLVIDADEVKAAHGATVGQLDANALFYLRSRGLPQAQAQALLSAAFCHEPLKILPEALREQLARRLDKALVEAGVA</sequence>
<dbReference type="Pfam" id="PF01458">
    <property type="entry name" value="SUFBD_core"/>
    <property type="match status" value="1"/>
</dbReference>
<gene>
    <name evidence="3" type="ORF">CYNAS_LOCUS22603</name>
</gene>
<comment type="caution">
    <text evidence="3">The sequence shown here is derived from an EMBL/GenBank/DDBJ whole genome shotgun (WGS) entry which is preliminary data.</text>
</comment>
<dbReference type="PANTHER" id="PTHR43575">
    <property type="entry name" value="PROTEIN ABCI7, CHLOROPLASTIC"/>
    <property type="match status" value="1"/>
</dbReference>